<sequence length="504" mass="58161">MTSFLSMASFLFFLRQMNFGEINIGDQMWFDQKLDHFSDLAETFKQRYYINTNYSKKSKNLVVYIGGEAPLLESSLKYDVQHIASVTKSVILALEHRYFGESIPHGNLELENFKYLTVDQAIEDLANFITQMKQNYCQDASKCKALMVGGSYPGALSSRFRQKHPELTLGSWASSAPIHSQNNFSEYDKHEAEDYKDYGCYDNALKAYKTIERITLLKNEKTEEMMEKFGVPKDAQFVNNSVDFLGMFSDVYSYGNQYKAYNKFLLEMCEKFKKIDMSNDDEVINVMADTSNSIVGKDNFFNNNIEFLKNTSIYSDSKSSRSWMYMTCNELGWFSSASGLLRSELLTIETSLDSCKELFGFTQFPDTEKFNEKYGGYNPNVTKVVYTNSHYDPWSELTMKRNDTEKSIISFNIKDGFHCDDLHDPSDGDSEYLKSVREETIKQLLAWMKEDNKTLPLWFWIVVAILTAILLVLIIVIVIICKKDKANDAYQQSLLIMGEKKTYT</sequence>
<evidence type="ECO:0000256" key="7">
    <source>
        <dbReference type="SAM" id="SignalP"/>
    </source>
</evidence>
<dbReference type="RefSeq" id="XP_001305332.1">
    <property type="nucleotide sequence ID" value="XM_001305331.1"/>
</dbReference>
<evidence type="ECO:0000256" key="2">
    <source>
        <dbReference type="ARBA" id="ARBA00022670"/>
    </source>
</evidence>
<dbReference type="OrthoDB" id="1735038at2759"/>
<evidence type="ECO:0000256" key="5">
    <source>
        <dbReference type="ARBA" id="ARBA00023180"/>
    </source>
</evidence>
<dbReference type="eggNOG" id="KOG2182">
    <property type="taxonomic scope" value="Eukaryota"/>
</dbReference>
<name>A2FRR3_TRIV3</name>
<dbReference type="VEuPathDB" id="TrichDB:TVAG_482780"/>
<keyword evidence="6" id="KW-0472">Membrane</keyword>
<feature type="signal peptide" evidence="7">
    <location>
        <begin position="1"/>
        <end position="20"/>
    </location>
</feature>
<gene>
    <name evidence="8" type="ORF">TVAG_482780</name>
</gene>
<keyword evidence="6" id="KW-1133">Transmembrane helix</keyword>
<dbReference type="InterPro" id="IPR042269">
    <property type="entry name" value="Ser_carbopepase_S28_SKS"/>
</dbReference>
<dbReference type="Gene3D" id="1.20.120.980">
    <property type="entry name" value="Serine carboxypeptidase S28, SKS domain"/>
    <property type="match status" value="1"/>
</dbReference>
<dbReference type="PANTHER" id="PTHR11010">
    <property type="entry name" value="PROTEASE S28 PRO-X CARBOXYPEPTIDASE-RELATED"/>
    <property type="match status" value="1"/>
</dbReference>
<dbReference type="InterPro" id="IPR029058">
    <property type="entry name" value="AB_hydrolase_fold"/>
</dbReference>
<accession>A2FRR3</accession>
<feature type="transmembrane region" description="Helical" evidence="6">
    <location>
        <begin position="457"/>
        <end position="481"/>
    </location>
</feature>
<feature type="chain" id="PRO_5002643773" evidence="7">
    <location>
        <begin position="21"/>
        <end position="504"/>
    </location>
</feature>
<evidence type="ECO:0000256" key="1">
    <source>
        <dbReference type="ARBA" id="ARBA00011079"/>
    </source>
</evidence>
<dbReference type="Gene3D" id="3.40.50.1820">
    <property type="entry name" value="alpha/beta hydrolase"/>
    <property type="match status" value="1"/>
</dbReference>
<dbReference type="GO" id="GO:0006508">
    <property type="term" value="P:proteolysis"/>
    <property type="evidence" value="ECO:0007669"/>
    <property type="project" value="UniProtKB-KW"/>
</dbReference>
<dbReference type="InterPro" id="IPR008758">
    <property type="entry name" value="Peptidase_S28"/>
</dbReference>
<dbReference type="OMA" id="ETRWFTL"/>
<dbReference type="KEGG" id="tva:4750113"/>
<evidence type="ECO:0000256" key="6">
    <source>
        <dbReference type="SAM" id="Phobius"/>
    </source>
</evidence>
<evidence type="ECO:0000256" key="4">
    <source>
        <dbReference type="ARBA" id="ARBA00022801"/>
    </source>
</evidence>
<proteinExistence type="inferred from homology"/>
<dbReference type="AlphaFoldDB" id="A2FRR3"/>
<keyword evidence="3 7" id="KW-0732">Signal</keyword>
<reference evidence="8" key="2">
    <citation type="journal article" date="2007" name="Science">
        <title>Draft genome sequence of the sexually transmitted pathogen Trichomonas vaginalis.</title>
        <authorList>
            <person name="Carlton J.M."/>
            <person name="Hirt R.P."/>
            <person name="Silva J.C."/>
            <person name="Delcher A.L."/>
            <person name="Schatz M."/>
            <person name="Zhao Q."/>
            <person name="Wortman J.R."/>
            <person name="Bidwell S.L."/>
            <person name="Alsmark U.C.M."/>
            <person name="Besteiro S."/>
            <person name="Sicheritz-Ponten T."/>
            <person name="Noel C.J."/>
            <person name="Dacks J.B."/>
            <person name="Foster P.G."/>
            <person name="Simillion C."/>
            <person name="Van de Peer Y."/>
            <person name="Miranda-Saavedra D."/>
            <person name="Barton G.J."/>
            <person name="Westrop G.D."/>
            <person name="Mueller S."/>
            <person name="Dessi D."/>
            <person name="Fiori P.L."/>
            <person name="Ren Q."/>
            <person name="Paulsen I."/>
            <person name="Zhang H."/>
            <person name="Bastida-Corcuera F.D."/>
            <person name="Simoes-Barbosa A."/>
            <person name="Brown M.T."/>
            <person name="Hayes R.D."/>
            <person name="Mukherjee M."/>
            <person name="Okumura C.Y."/>
            <person name="Schneider R."/>
            <person name="Smith A.J."/>
            <person name="Vanacova S."/>
            <person name="Villalvazo M."/>
            <person name="Haas B.J."/>
            <person name="Pertea M."/>
            <person name="Feldblyum T.V."/>
            <person name="Utterback T.R."/>
            <person name="Shu C.L."/>
            <person name="Osoegawa K."/>
            <person name="de Jong P.J."/>
            <person name="Hrdy I."/>
            <person name="Horvathova L."/>
            <person name="Zubacova Z."/>
            <person name="Dolezal P."/>
            <person name="Malik S.B."/>
            <person name="Logsdon J.M. Jr."/>
            <person name="Henze K."/>
            <person name="Gupta A."/>
            <person name="Wang C.C."/>
            <person name="Dunne R.L."/>
            <person name="Upcroft J.A."/>
            <person name="Upcroft P."/>
            <person name="White O."/>
            <person name="Salzberg S.L."/>
            <person name="Tang P."/>
            <person name="Chiu C.-H."/>
            <person name="Lee Y.-S."/>
            <person name="Embley T.M."/>
            <person name="Coombs G.H."/>
            <person name="Mottram J.C."/>
            <person name="Tachezy J."/>
            <person name="Fraser-Liggett C.M."/>
            <person name="Johnson P.J."/>
        </authorList>
    </citation>
    <scope>NUCLEOTIDE SEQUENCE [LARGE SCALE GENOMIC DNA]</scope>
    <source>
        <strain evidence="8">G3</strain>
    </source>
</reference>
<dbReference type="VEuPathDB" id="TrichDB:TVAGG3_0208620"/>
<comment type="similarity">
    <text evidence="1">Belongs to the peptidase S28 family.</text>
</comment>
<keyword evidence="9" id="KW-1185">Reference proteome</keyword>
<dbReference type="SMR" id="A2FRR3"/>
<keyword evidence="6" id="KW-0812">Transmembrane</keyword>
<protein>
    <submittedName>
        <fullName evidence="8">Clan SC, family S28, unassigned serine peptidase</fullName>
    </submittedName>
</protein>
<dbReference type="Pfam" id="PF05577">
    <property type="entry name" value="Peptidase_S28"/>
    <property type="match status" value="1"/>
</dbReference>
<dbReference type="ESTHER" id="triva-a2frr3">
    <property type="family name" value="Prolylcarboxypeptidase"/>
</dbReference>
<keyword evidence="4" id="KW-0378">Hydrolase</keyword>
<dbReference type="SUPFAM" id="SSF53474">
    <property type="entry name" value="alpha/beta-Hydrolases"/>
    <property type="match status" value="1"/>
</dbReference>
<evidence type="ECO:0000313" key="8">
    <source>
        <dbReference type="EMBL" id="EAX92402.1"/>
    </source>
</evidence>
<organism evidence="8 9">
    <name type="scientific">Trichomonas vaginalis (strain ATCC PRA-98 / G3)</name>
    <dbReference type="NCBI Taxonomy" id="412133"/>
    <lineage>
        <taxon>Eukaryota</taxon>
        <taxon>Metamonada</taxon>
        <taxon>Parabasalia</taxon>
        <taxon>Trichomonadida</taxon>
        <taxon>Trichomonadidae</taxon>
        <taxon>Trichomonas</taxon>
    </lineage>
</organism>
<evidence type="ECO:0000256" key="3">
    <source>
        <dbReference type="ARBA" id="ARBA00022729"/>
    </source>
</evidence>
<dbReference type="GO" id="GO:0008239">
    <property type="term" value="F:dipeptidyl-peptidase activity"/>
    <property type="evidence" value="ECO:0000318"/>
    <property type="project" value="GO_Central"/>
</dbReference>
<dbReference type="EMBL" id="DS113969">
    <property type="protein sequence ID" value="EAX92402.1"/>
    <property type="molecule type" value="Genomic_DNA"/>
</dbReference>
<dbReference type="Proteomes" id="UP000001542">
    <property type="component" value="Unassembled WGS sequence"/>
</dbReference>
<keyword evidence="2" id="KW-0645">Protease</keyword>
<reference evidence="8" key="1">
    <citation type="submission" date="2006-10" db="EMBL/GenBank/DDBJ databases">
        <authorList>
            <person name="Amadeo P."/>
            <person name="Zhao Q."/>
            <person name="Wortman J."/>
            <person name="Fraser-Liggett C."/>
            <person name="Carlton J."/>
        </authorList>
    </citation>
    <scope>NUCLEOTIDE SEQUENCE</scope>
    <source>
        <strain evidence="8">G3</strain>
    </source>
</reference>
<dbReference type="GO" id="GO:0070008">
    <property type="term" value="F:serine-type exopeptidase activity"/>
    <property type="evidence" value="ECO:0007669"/>
    <property type="project" value="InterPro"/>
</dbReference>
<dbReference type="PANTHER" id="PTHR11010:SF117">
    <property type="entry name" value="SERINE PROTEASE 16"/>
    <property type="match status" value="1"/>
</dbReference>
<evidence type="ECO:0000313" key="9">
    <source>
        <dbReference type="Proteomes" id="UP000001542"/>
    </source>
</evidence>
<keyword evidence="5" id="KW-0325">Glycoprotein</keyword>
<dbReference type="InParanoid" id="A2FRR3"/>